<comment type="caution">
    <text evidence="1">The sequence shown here is derived from an EMBL/GenBank/DDBJ whole genome shotgun (WGS) entry which is preliminary data.</text>
</comment>
<reference evidence="1 2" key="1">
    <citation type="journal article" date="2021" name="Elife">
        <title>Chloroplast acquisition without the gene transfer in kleptoplastic sea slugs, Plakobranchus ocellatus.</title>
        <authorList>
            <person name="Maeda T."/>
            <person name="Takahashi S."/>
            <person name="Yoshida T."/>
            <person name="Shimamura S."/>
            <person name="Takaki Y."/>
            <person name="Nagai Y."/>
            <person name="Toyoda A."/>
            <person name="Suzuki Y."/>
            <person name="Arimoto A."/>
            <person name="Ishii H."/>
            <person name="Satoh N."/>
            <person name="Nishiyama T."/>
            <person name="Hasebe M."/>
            <person name="Maruyama T."/>
            <person name="Minagawa J."/>
            <person name="Obokata J."/>
            <person name="Shigenobu S."/>
        </authorList>
    </citation>
    <scope>NUCLEOTIDE SEQUENCE [LARGE SCALE GENOMIC DNA]</scope>
</reference>
<gene>
    <name evidence="1" type="ORF">PoB_004157900</name>
</gene>
<dbReference type="EMBL" id="BLXT01004603">
    <property type="protein sequence ID" value="GFO15074.1"/>
    <property type="molecule type" value="Genomic_DNA"/>
</dbReference>
<proteinExistence type="predicted"/>
<evidence type="ECO:0000313" key="2">
    <source>
        <dbReference type="Proteomes" id="UP000735302"/>
    </source>
</evidence>
<sequence>MPGKLSLVYRWIGVRSKPSRNLLLSTSCSSQLNLTVTSINSASRTCGSEIAPSGVRTASLDTSASVSKPFCRILSRSYFKGSVPTWPPERIENHRGAYVGDSQRANVCTAASGHYGSLKLVSNFVNVSHAIEWILDYRVLSGIHRSSIFFVPSPVCRSYSTVASGFAAVHMFRKQIGQSFRGETTGFLSFNHMGQKASNLSRKDRQFQGSASQSGKMDTVEVVVCTTEEVQDGQGMQLKNARGCHAPFILCLLYARSMVNRKMGTSGAR</sequence>
<keyword evidence="2" id="KW-1185">Reference proteome</keyword>
<name>A0AAV4B9N5_9GAST</name>
<evidence type="ECO:0000313" key="1">
    <source>
        <dbReference type="EMBL" id="GFO15074.1"/>
    </source>
</evidence>
<protein>
    <submittedName>
        <fullName evidence="1">Uncharacterized protein</fullName>
    </submittedName>
</protein>
<dbReference type="AlphaFoldDB" id="A0AAV4B9N5"/>
<dbReference type="Proteomes" id="UP000735302">
    <property type="component" value="Unassembled WGS sequence"/>
</dbReference>
<accession>A0AAV4B9N5</accession>
<organism evidence="1 2">
    <name type="scientific">Plakobranchus ocellatus</name>
    <dbReference type="NCBI Taxonomy" id="259542"/>
    <lineage>
        <taxon>Eukaryota</taxon>
        <taxon>Metazoa</taxon>
        <taxon>Spiralia</taxon>
        <taxon>Lophotrochozoa</taxon>
        <taxon>Mollusca</taxon>
        <taxon>Gastropoda</taxon>
        <taxon>Heterobranchia</taxon>
        <taxon>Euthyneura</taxon>
        <taxon>Panpulmonata</taxon>
        <taxon>Sacoglossa</taxon>
        <taxon>Placobranchoidea</taxon>
        <taxon>Plakobranchidae</taxon>
        <taxon>Plakobranchus</taxon>
    </lineage>
</organism>